<organism evidence="6 7">
    <name type="scientific">Aphanomyces euteiches</name>
    <dbReference type="NCBI Taxonomy" id="100861"/>
    <lineage>
        <taxon>Eukaryota</taxon>
        <taxon>Sar</taxon>
        <taxon>Stramenopiles</taxon>
        <taxon>Oomycota</taxon>
        <taxon>Saprolegniomycetes</taxon>
        <taxon>Saprolegniales</taxon>
        <taxon>Verrucalvaceae</taxon>
        <taxon>Aphanomyces</taxon>
    </lineage>
</organism>
<dbReference type="Gene3D" id="1.25.40.10">
    <property type="entry name" value="Tetratricopeptide repeat domain"/>
    <property type="match status" value="1"/>
</dbReference>
<gene>
    <name evidence="6" type="ORF">Ae201684_013650</name>
</gene>
<keyword evidence="4" id="KW-0802">TPR repeat</keyword>
<dbReference type="VEuPathDB" id="FungiDB:AeMF1_003185"/>
<evidence type="ECO:0000256" key="5">
    <source>
        <dbReference type="SAM" id="MobiDB-lite"/>
    </source>
</evidence>
<accession>A0A6G0WN07</accession>
<proteinExistence type="inferred from homology"/>
<comment type="similarity">
    <text evidence="1">Belongs to the TTC38 family.</text>
</comment>
<evidence type="ECO:0000256" key="1">
    <source>
        <dbReference type="ARBA" id="ARBA00005857"/>
    </source>
</evidence>
<dbReference type="AlphaFoldDB" id="A0A6G0WN07"/>
<dbReference type="PANTHER" id="PTHR16263">
    <property type="entry name" value="TETRATRICOPEPTIDE REPEAT PROTEIN 38"/>
    <property type="match status" value="1"/>
</dbReference>
<sequence length="496" mass="55113">MSFFDSLFSSNERTEQEEAASPSNGFQLALLGYVAKTMPPKDSLGRILKKDPHFIMGHILVGVSNYLYPRLHSDSLDARRHVDLAKKLVSSGHASKLDKMHVHALDALVHGRFREASVAYESILREDTTDLLALQCTVDVYTILGDKRNMLEAVSRVLPQWPSSHPGYSHILSLQAFGLQEMGDFGAASSLAQRAMSMNDHDAVAFHALLHTFECQGNHSDGASVVMRNEDSWSKYRLVHAHLTVHWIYFLIETGRFDRVETLLRNDVFVAGEVISAQTLVDATQVYWRLRLAGYDAPHLLDLLDEQWQFVIKDATDIPLTPLAALHAHSIFTLQRPDDESAKDLIPQEAFTCDVEALRTSLETPVVLTFSHALPGNGERNILSKLTEALTAYAKGDYNQAVDKLLAVRGFLHVLGGTRVEAELWELLLIDAAKRGSQLDIAKLLLNERINVKPQSAQYWKTYGDVLEAQDDQDGVDGARRMSYVLGLGQAGTGAS</sequence>
<evidence type="ECO:0000256" key="4">
    <source>
        <dbReference type="ARBA" id="ARBA00022803"/>
    </source>
</evidence>
<evidence type="ECO:0000256" key="2">
    <source>
        <dbReference type="ARBA" id="ARBA00019992"/>
    </source>
</evidence>
<evidence type="ECO:0000256" key="3">
    <source>
        <dbReference type="ARBA" id="ARBA00022737"/>
    </source>
</evidence>
<dbReference type="InterPro" id="IPR033891">
    <property type="entry name" value="TTC38"/>
</dbReference>
<reference evidence="6 7" key="1">
    <citation type="submission" date="2019-07" db="EMBL/GenBank/DDBJ databases">
        <title>Genomics analysis of Aphanomyces spp. identifies a new class of oomycete effector associated with host adaptation.</title>
        <authorList>
            <person name="Gaulin E."/>
        </authorList>
    </citation>
    <scope>NUCLEOTIDE SEQUENCE [LARGE SCALE GENOMIC DNA]</scope>
    <source>
        <strain evidence="6 7">ATCC 201684</strain>
    </source>
</reference>
<keyword evidence="7" id="KW-1185">Reference proteome</keyword>
<dbReference type="SUPFAM" id="SSF48452">
    <property type="entry name" value="TPR-like"/>
    <property type="match status" value="1"/>
</dbReference>
<dbReference type="Proteomes" id="UP000481153">
    <property type="component" value="Unassembled WGS sequence"/>
</dbReference>
<name>A0A6G0WN07_9STRA</name>
<keyword evidence="3" id="KW-0677">Repeat</keyword>
<dbReference type="PANTHER" id="PTHR16263:SF4">
    <property type="entry name" value="TETRATRICOPEPTIDE REPEAT PROTEIN 38"/>
    <property type="match status" value="1"/>
</dbReference>
<evidence type="ECO:0000313" key="6">
    <source>
        <dbReference type="EMBL" id="KAF0728692.1"/>
    </source>
</evidence>
<feature type="region of interest" description="Disordered" evidence="5">
    <location>
        <begin position="1"/>
        <end position="22"/>
    </location>
</feature>
<protein>
    <recommendedName>
        <fullName evidence="2">Tetratricopeptide repeat protein 38</fullName>
    </recommendedName>
</protein>
<dbReference type="EMBL" id="VJMJ01000175">
    <property type="protein sequence ID" value="KAF0728692.1"/>
    <property type="molecule type" value="Genomic_DNA"/>
</dbReference>
<evidence type="ECO:0000313" key="7">
    <source>
        <dbReference type="Proteomes" id="UP000481153"/>
    </source>
</evidence>
<comment type="caution">
    <text evidence="6">The sequence shown here is derived from an EMBL/GenBank/DDBJ whole genome shotgun (WGS) entry which is preliminary data.</text>
</comment>
<dbReference type="InterPro" id="IPR011990">
    <property type="entry name" value="TPR-like_helical_dom_sf"/>
</dbReference>